<accession>A0A290U5K9</accession>
<evidence type="ECO:0000313" key="1">
    <source>
        <dbReference type="EMBL" id="ATD13185.1"/>
    </source>
</evidence>
<gene>
    <name evidence="1" type="primary">KRTAP22-2</name>
</gene>
<proteinExistence type="predicted"/>
<organism evidence="1">
    <name type="scientific">Capra hircus</name>
    <name type="common">Goat</name>
    <dbReference type="NCBI Taxonomy" id="9925"/>
    <lineage>
        <taxon>Eukaryota</taxon>
        <taxon>Metazoa</taxon>
        <taxon>Chordata</taxon>
        <taxon>Craniata</taxon>
        <taxon>Vertebrata</taxon>
        <taxon>Euteleostomi</taxon>
        <taxon>Mammalia</taxon>
        <taxon>Eutheria</taxon>
        <taxon>Laurasiatheria</taxon>
        <taxon>Artiodactyla</taxon>
        <taxon>Ruminantia</taxon>
        <taxon>Pecora</taxon>
        <taxon>Bovidae</taxon>
        <taxon>Caprinae</taxon>
        <taxon>Capra</taxon>
    </lineage>
</organism>
<protein>
    <submittedName>
        <fullName evidence="1">Keratin-associated protein 22-2</fullName>
    </submittedName>
</protein>
<reference evidence="1" key="1">
    <citation type="submission" date="2017-05" db="EMBL/GenBank/DDBJ databases">
        <title>Identification of the ovine keratin-associated protein 21-1 gene and its association with variation in wool traits.</title>
        <authorList>
            <person name="Li S."/>
            <person name="Zhou H."/>
            <person name="Hua H."/>
            <person name="Zhao F."/>
            <person name="Hu J."/>
            <person name="Luo Y."/>
            <person name="Hickford J.G.H."/>
        </authorList>
    </citation>
    <scope>NUCLEOTIDE SEQUENCE</scope>
</reference>
<name>A0A290U5K9_CAPHI</name>
<dbReference type="EMBL" id="MF143988">
    <property type="protein sequence ID" value="ATD13185.1"/>
    <property type="molecule type" value="Genomic_DNA"/>
</dbReference>
<dbReference type="AlphaFoldDB" id="A0A290U5K9"/>
<sequence length="48" mass="5648">MIFYSNYYGDLGYGFGDLRCSYEYGYSSCRHICYHPCCYGKYCSSGFF</sequence>